<comment type="caution">
    <text evidence="2">The sequence shown here is derived from an EMBL/GenBank/DDBJ whole genome shotgun (WGS) entry which is preliminary data.</text>
</comment>
<evidence type="ECO:0000313" key="2">
    <source>
        <dbReference type="EMBL" id="KXZ46281.1"/>
    </source>
</evidence>
<evidence type="ECO:0000256" key="1">
    <source>
        <dbReference type="SAM" id="MobiDB-lite"/>
    </source>
</evidence>
<proteinExistence type="predicted"/>
<feature type="compositionally biased region" description="Acidic residues" evidence="1">
    <location>
        <begin position="293"/>
        <end position="303"/>
    </location>
</feature>
<dbReference type="AlphaFoldDB" id="A0A150G8Y9"/>
<organism evidence="2 3">
    <name type="scientific">Gonium pectorale</name>
    <name type="common">Green alga</name>
    <dbReference type="NCBI Taxonomy" id="33097"/>
    <lineage>
        <taxon>Eukaryota</taxon>
        <taxon>Viridiplantae</taxon>
        <taxon>Chlorophyta</taxon>
        <taxon>core chlorophytes</taxon>
        <taxon>Chlorophyceae</taxon>
        <taxon>CS clade</taxon>
        <taxon>Chlamydomonadales</taxon>
        <taxon>Volvocaceae</taxon>
        <taxon>Gonium</taxon>
    </lineage>
</organism>
<dbReference type="EMBL" id="LSYV01000046">
    <property type="protein sequence ID" value="KXZ46281.1"/>
    <property type="molecule type" value="Genomic_DNA"/>
</dbReference>
<dbReference type="OrthoDB" id="533997at2759"/>
<feature type="compositionally biased region" description="Acidic residues" evidence="1">
    <location>
        <begin position="1"/>
        <end position="15"/>
    </location>
</feature>
<keyword evidence="3" id="KW-1185">Reference proteome</keyword>
<name>A0A150G8Y9_GONPE</name>
<protein>
    <submittedName>
        <fullName evidence="2">Uncharacterized protein</fullName>
    </submittedName>
</protein>
<evidence type="ECO:0000313" key="3">
    <source>
        <dbReference type="Proteomes" id="UP000075714"/>
    </source>
</evidence>
<accession>A0A150G8Y9</accession>
<feature type="region of interest" description="Disordered" evidence="1">
    <location>
        <begin position="1"/>
        <end position="26"/>
    </location>
</feature>
<feature type="region of interest" description="Disordered" evidence="1">
    <location>
        <begin position="283"/>
        <end position="303"/>
    </location>
</feature>
<gene>
    <name evidence="2" type="ORF">GPECTOR_45g151</name>
</gene>
<sequence length="303" mass="34160">MELDEEEVVVDEGYEPEPAPPPEAKKLKKLLGRPPKADAPAAALAVAEPGASEGGAVDEAGLEGPAIRKLNLQTDMYQRLWGDEESDWRDLPWHMLPRSEEEERKLQALLQMEAYFTRTWNHDDMDDWAFFEAEKMRGKAHNIYANTQRVAAMMRVLEAEDFAMGDRQSYFSSWSRAECLFALEYDEFNQAVKDNIDSIVRQPLEEELRERLTAIGEATLLPPTESEQMAPKFPTTMDVSQFMQENFLEGILPGVSLNNPLARYAEDIYAGSSDVADELLNMMGEGEARDGEEAAGEEEEGEE</sequence>
<reference evidence="3" key="1">
    <citation type="journal article" date="2016" name="Nat. Commun.">
        <title>The Gonium pectorale genome demonstrates co-option of cell cycle regulation during the evolution of multicellularity.</title>
        <authorList>
            <person name="Hanschen E.R."/>
            <person name="Marriage T.N."/>
            <person name="Ferris P.J."/>
            <person name="Hamaji T."/>
            <person name="Toyoda A."/>
            <person name="Fujiyama A."/>
            <person name="Neme R."/>
            <person name="Noguchi H."/>
            <person name="Minakuchi Y."/>
            <person name="Suzuki M."/>
            <person name="Kawai-Toyooka H."/>
            <person name="Smith D.R."/>
            <person name="Sparks H."/>
            <person name="Anderson J."/>
            <person name="Bakaric R."/>
            <person name="Luria V."/>
            <person name="Karger A."/>
            <person name="Kirschner M.W."/>
            <person name="Durand P.M."/>
            <person name="Michod R.E."/>
            <person name="Nozaki H."/>
            <person name="Olson B.J."/>
        </authorList>
    </citation>
    <scope>NUCLEOTIDE SEQUENCE [LARGE SCALE GENOMIC DNA]</scope>
    <source>
        <strain evidence="3">NIES-2863</strain>
    </source>
</reference>
<dbReference type="Proteomes" id="UP000075714">
    <property type="component" value="Unassembled WGS sequence"/>
</dbReference>